<feature type="compositionally biased region" description="Basic and acidic residues" evidence="2">
    <location>
        <begin position="293"/>
        <end position="312"/>
    </location>
</feature>
<organism evidence="3 4">
    <name type="scientific">Lodderomyces elongisporus (strain ATCC 11503 / CBS 2605 / JCM 1781 / NBRC 1676 / NRRL YB-4239)</name>
    <name type="common">Yeast</name>
    <name type="synonym">Saccharomyces elongisporus</name>
    <dbReference type="NCBI Taxonomy" id="379508"/>
    <lineage>
        <taxon>Eukaryota</taxon>
        <taxon>Fungi</taxon>
        <taxon>Dikarya</taxon>
        <taxon>Ascomycota</taxon>
        <taxon>Saccharomycotina</taxon>
        <taxon>Pichiomycetes</taxon>
        <taxon>Debaryomycetaceae</taxon>
        <taxon>Candida/Lodderomyces clade</taxon>
        <taxon>Lodderomyces</taxon>
    </lineage>
</organism>
<feature type="region of interest" description="Disordered" evidence="2">
    <location>
        <begin position="293"/>
        <end position="317"/>
    </location>
</feature>
<dbReference type="VEuPathDB" id="FungiDB:LELG_03344"/>
<dbReference type="Pfam" id="PF00022">
    <property type="entry name" value="Actin"/>
    <property type="match status" value="2"/>
</dbReference>
<sequence length="779" mass="88973">MSPTKNESTENAFPPQEIHYLKDVRIGSNKPEPFYQNYARDVPIAIDLGTSTWRVGLTNSTEPNNVFPGIISRHRDRKALKTLTIIGNDVYTDAALKSTTKTPYDGPLITNWDYIEYMLDYSFEHLGAESSDGKLHNPIVMTEPITCTSSQRKNMYELLFDAYQVPKVAFGLDSLFSFYANTNGHSTGLVIGTGNELTSVIPVIDGKALMTQAKRIDWGGDQSQLYLSKLLSLKYPYYPGKLNQTHTTNLFKDFCYVLENYAEELNHILDMDVLETKDIVVQAPVEVPVKTETKKSEEELAKQAEKRKEQGKRLQKQAQQKRLEKLAQKKEEWEYYTKIQEDNAHLTADEFENVLLDAGFDDLADFKKYMASLDRTLKRAAQQDNEGNEDDAEDAALDPTTAWPLADVPDDQLTEEQIKEKRKQKLLKANFEARERNRELKRQEAEAKSQLEKEQQEWRERDLDDWCTHKKLHLAELISKYKDTQKMLASMKDRKSAAAQQRMKNIADLANDEADSTSTASRKRRRNANATIDNDPNDTFGAKDEDWNAYREITNQSLEEDMEKVNKSILEVEEELLKYDPTFHHEDTFAASNSFDWKNLVLHKFIHGPRPNITIAMQAEGLSPDEIANHPDIIKKNHQIHLNVERIRVPEILFQPSIGGLDQAGICEISSDLLRKRLDGNFLSGGQSFAMAQNVFITGGLALLPGFKNRIERDFKSFLPLGTKLNVRIAQDPLLDPWHGMCKWANSEDSKIAYVSKEEYEELGPEYIKEHGLGNACIF</sequence>
<reference evidence="3 4" key="1">
    <citation type="journal article" date="2009" name="Nature">
        <title>Evolution of pathogenicity and sexual reproduction in eight Candida genomes.</title>
        <authorList>
            <person name="Butler G."/>
            <person name="Rasmussen M.D."/>
            <person name="Lin M.F."/>
            <person name="Santos M.A."/>
            <person name="Sakthikumar S."/>
            <person name="Munro C.A."/>
            <person name="Rheinbay E."/>
            <person name="Grabherr M."/>
            <person name="Forche A."/>
            <person name="Reedy J.L."/>
            <person name="Agrafioti I."/>
            <person name="Arnaud M.B."/>
            <person name="Bates S."/>
            <person name="Brown A.J."/>
            <person name="Brunke S."/>
            <person name="Costanzo M.C."/>
            <person name="Fitzpatrick D.A."/>
            <person name="de Groot P.W."/>
            <person name="Harris D."/>
            <person name="Hoyer L.L."/>
            <person name="Hube B."/>
            <person name="Klis F.M."/>
            <person name="Kodira C."/>
            <person name="Lennard N."/>
            <person name="Logue M.E."/>
            <person name="Martin R."/>
            <person name="Neiman A.M."/>
            <person name="Nikolaou E."/>
            <person name="Quail M.A."/>
            <person name="Quinn J."/>
            <person name="Santos M.C."/>
            <person name="Schmitzberger F.F."/>
            <person name="Sherlock G."/>
            <person name="Shah P."/>
            <person name="Silverstein K.A."/>
            <person name="Skrzypek M.S."/>
            <person name="Soll D."/>
            <person name="Staggs R."/>
            <person name="Stansfield I."/>
            <person name="Stumpf M.P."/>
            <person name="Sudbery P.E."/>
            <person name="Srikantha T."/>
            <person name="Zeng Q."/>
            <person name="Berman J."/>
            <person name="Berriman M."/>
            <person name="Heitman J."/>
            <person name="Gow N.A."/>
            <person name="Lorenz M.C."/>
            <person name="Birren B.W."/>
            <person name="Kellis M."/>
            <person name="Cuomo C.A."/>
        </authorList>
    </citation>
    <scope>NUCLEOTIDE SEQUENCE [LARGE SCALE GENOMIC DNA]</scope>
    <source>
        <strain evidence="4">ATCC 11503 / BCRC 21390 / CBS 2605 / JCM 1781 / NBRC 1676 / NRRL YB-4239</strain>
    </source>
</reference>
<gene>
    <name evidence="3" type="ORF">LELG_03344</name>
</gene>
<dbReference type="FunCoup" id="A5E157">
    <property type="interactions" value="705"/>
</dbReference>
<dbReference type="eggNOG" id="KOG0681">
    <property type="taxonomic scope" value="Eukaryota"/>
</dbReference>
<dbReference type="STRING" id="379508.A5E157"/>
<feature type="compositionally biased region" description="Acidic residues" evidence="2">
    <location>
        <begin position="386"/>
        <end position="396"/>
    </location>
</feature>
<evidence type="ECO:0000313" key="4">
    <source>
        <dbReference type="Proteomes" id="UP000001996"/>
    </source>
</evidence>
<proteinExistence type="inferred from homology"/>
<keyword evidence="4" id="KW-1185">Reference proteome</keyword>
<dbReference type="InterPro" id="IPR043129">
    <property type="entry name" value="ATPase_NBD"/>
</dbReference>
<dbReference type="Gene3D" id="3.30.420.40">
    <property type="match status" value="4"/>
</dbReference>
<protein>
    <recommendedName>
        <fullName evidence="5">Actin-related protein 5</fullName>
    </recommendedName>
</protein>
<dbReference type="Gene3D" id="3.90.640.10">
    <property type="entry name" value="Actin, Chain A, domain 4"/>
    <property type="match status" value="2"/>
</dbReference>
<dbReference type="Proteomes" id="UP000001996">
    <property type="component" value="Unassembled WGS sequence"/>
</dbReference>
<dbReference type="AlphaFoldDB" id="A5E157"/>
<comment type="similarity">
    <text evidence="1">Belongs to the actin family.</text>
</comment>
<dbReference type="SUPFAM" id="SSF53067">
    <property type="entry name" value="Actin-like ATPase domain"/>
    <property type="match status" value="2"/>
</dbReference>
<dbReference type="GO" id="GO:0031011">
    <property type="term" value="C:Ino80 complex"/>
    <property type="evidence" value="ECO:0007669"/>
    <property type="project" value="EnsemblFungi"/>
</dbReference>
<feature type="region of interest" description="Disordered" evidence="2">
    <location>
        <begin position="380"/>
        <end position="406"/>
    </location>
</feature>
<dbReference type="OMA" id="YPFTEHV"/>
<accession>A5E157</accession>
<dbReference type="FunFam" id="3.30.420.40:FF:000058">
    <property type="entry name" value="Putative actin-related protein 5"/>
    <property type="match status" value="1"/>
</dbReference>
<evidence type="ECO:0008006" key="5">
    <source>
        <dbReference type="Google" id="ProtNLM"/>
    </source>
</evidence>
<dbReference type="GeneID" id="5232498"/>
<dbReference type="KEGG" id="lel:PVL30_002842"/>
<dbReference type="SMART" id="SM00268">
    <property type="entry name" value="ACTIN"/>
    <property type="match status" value="1"/>
</dbReference>
<dbReference type="InParanoid" id="A5E157"/>
<dbReference type="EMBL" id="CH981527">
    <property type="protein sequence ID" value="EDK45165.1"/>
    <property type="molecule type" value="Genomic_DNA"/>
</dbReference>
<evidence type="ECO:0000256" key="2">
    <source>
        <dbReference type="SAM" id="MobiDB-lite"/>
    </source>
</evidence>
<evidence type="ECO:0000313" key="3">
    <source>
        <dbReference type="EMBL" id="EDK45165.1"/>
    </source>
</evidence>
<feature type="region of interest" description="Disordered" evidence="2">
    <location>
        <begin position="507"/>
        <end position="543"/>
    </location>
</feature>
<evidence type="ECO:0000256" key="1">
    <source>
        <dbReference type="RuleBase" id="RU000487"/>
    </source>
</evidence>
<dbReference type="GO" id="GO:0006338">
    <property type="term" value="P:chromatin remodeling"/>
    <property type="evidence" value="ECO:0007669"/>
    <property type="project" value="EnsemblFungi"/>
</dbReference>
<dbReference type="GO" id="GO:0030234">
    <property type="term" value="F:enzyme regulator activity"/>
    <property type="evidence" value="ECO:0007669"/>
    <property type="project" value="EnsemblFungi"/>
</dbReference>
<feature type="region of interest" description="Disordered" evidence="2">
    <location>
        <begin position="435"/>
        <end position="460"/>
    </location>
</feature>
<dbReference type="InterPro" id="IPR004000">
    <property type="entry name" value="Actin"/>
</dbReference>
<dbReference type="PANTHER" id="PTHR11937">
    <property type="entry name" value="ACTIN"/>
    <property type="match status" value="1"/>
</dbReference>
<dbReference type="HOGENOM" id="CLU_008246_1_0_1"/>
<name>A5E157_LODEL</name>
<dbReference type="OrthoDB" id="7340501at2759"/>